<organism evidence="1 2">
    <name type="scientific">Hamadaea flava</name>
    <dbReference type="NCBI Taxonomy" id="1742688"/>
    <lineage>
        <taxon>Bacteria</taxon>
        <taxon>Bacillati</taxon>
        <taxon>Actinomycetota</taxon>
        <taxon>Actinomycetes</taxon>
        <taxon>Micromonosporales</taxon>
        <taxon>Micromonosporaceae</taxon>
        <taxon>Hamadaea</taxon>
    </lineage>
</organism>
<dbReference type="RefSeq" id="WP_253754390.1">
    <property type="nucleotide sequence ID" value="NZ_JAMZDZ010000001.1"/>
</dbReference>
<name>A0ABV8LLF2_9ACTN</name>
<evidence type="ECO:0000313" key="2">
    <source>
        <dbReference type="Proteomes" id="UP001595816"/>
    </source>
</evidence>
<proteinExistence type="predicted"/>
<gene>
    <name evidence="1" type="ORF">ACFOZ4_11060</name>
</gene>
<sequence>MAVTGTLVAESLAPGMPVECGLTLRKVQRISVSSPADDQPAEWTLLEFSCPEDVVGQFAQQLADAMRAGSWYCDFASARTKYVVFSGRVFAFDRHDAVANAEAVEHARSVGVPEAQLDWPL</sequence>
<dbReference type="EMBL" id="JBHSAY010000006">
    <property type="protein sequence ID" value="MFC4131142.1"/>
    <property type="molecule type" value="Genomic_DNA"/>
</dbReference>
<keyword evidence="2" id="KW-1185">Reference proteome</keyword>
<accession>A0ABV8LLF2</accession>
<evidence type="ECO:0000313" key="1">
    <source>
        <dbReference type="EMBL" id="MFC4131142.1"/>
    </source>
</evidence>
<protein>
    <submittedName>
        <fullName evidence="1">Uncharacterized protein</fullName>
    </submittedName>
</protein>
<reference evidence="2" key="1">
    <citation type="journal article" date="2019" name="Int. J. Syst. Evol. Microbiol.">
        <title>The Global Catalogue of Microorganisms (GCM) 10K type strain sequencing project: providing services to taxonomists for standard genome sequencing and annotation.</title>
        <authorList>
            <consortium name="The Broad Institute Genomics Platform"/>
            <consortium name="The Broad Institute Genome Sequencing Center for Infectious Disease"/>
            <person name="Wu L."/>
            <person name="Ma J."/>
        </authorList>
    </citation>
    <scope>NUCLEOTIDE SEQUENCE [LARGE SCALE GENOMIC DNA]</scope>
    <source>
        <strain evidence="2">CGMCC 4.7289</strain>
    </source>
</reference>
<dbReference type="Proteomes" id="UP001595816">
    <property type="component" value="Unassembled WGS sequence"/>
</dbReference>
<comment type="caution">
    <text evidence="1">The sequence shown here is derived from an EMBL/GenBank/DDBJ whole genome shotgun (WGS) entry which is preliminary data.</text>
</comment>